<dbReference type="InterPro" id="IPR011009">
    <property type="entry name" value="Kinase-like_dom_sf"/>
</dbReference>
<keyword evidence="3" id="KW-1185">Reference proteome</keyword>
<sequence>MSERVLWDELPGSLRKEIEQCTGEVVGAESVAEGLNCSLALVLHTRGSGSLFLKGVRASAEAEVAGLLREEWINGLVDGVGPPIRHRFERGGWLCLAFAYVEGRHVDYGPGTRDRPALTRATRRLHRLPAPTFPVPRLSDRFAGHLSPGEADALKGSHLLHTDTNPHNVLIGRSGVAYIIDWAMPALGPAWIDAADIAVWLMAYGHTPEEAQAWLSRSPGWRQAESAAVEAFVSATCRNWTARVGETDAESQNTRVRRLLDFHPETAGFRH</sequence>
<evidence type="ECO:0000259" key="1">
    <source>
        <dbReference type="Pfam" id="PF01636"/>
    </source>
</evidence>
<evidence type="ECO:0000313" key="3">
    <source>
        <dbReference type="Proteomes" id="UP000630936"/>
    </source>
</evidence>
<dbReference type="Gene3D" id="3.90.1200.10">
    <property type="match status" value="1"/>
</dbReference>
<name>A0A918UQU2_9ACTN</name>
<proteinExistence type="predicted"/>
<feature type="domain" description="Aminoglycoside phosphotransferase" evidence="1">
    <location>
        <begin position="158"/>
        <end position="223"/>
    </location>
</feature>
<reference evidence="2" key="1">
    <citation type="journal article" date="2014" name="Int. J. Syst. Evol. Microbiol.">
        <title>Complete genome sequence of Corynebacterium casei LMG S-19264T (=DSM 44701T), isolated from a smear-ripened cheese.</title>
        <authorList>
            <consortium name="US DOE Joint Genome Institute (JGI-PGF)"/>
            <person name="Walter F."/>
            <person name="Albersmeier A."/>
            <person name="Kalinowski J."/>
            <person name="Ruckert C."/>
        </authorList>
    </citation>
    <scope>NUCLEOTIDE SEQUENCE</scope>
    <source>
        <strain evidence="2">JCM 4988</strain>
    </source>
</reference>
<dbReference type="Pfam" id="PF01636">
    <property type="entry name" value="APH"/>
    <property type="match status" value="1"/>
</dbReference>
<protein>
    <recommendedName>
        <fullName evidence="1">Aminoglycoside phosphotransferase domain-containing protein</fullName>
    </recommendedName>
</protein>
<dbReference type="EMBL" id="BMWG01000004">
    <property type="protein sequence ID" value="GGZ27095.1"/>
    <property type="molecule type" value="Genomic_DNA"/>
</dbReference>
<dbReference type="Proteomes" id="UP000630936">
    <property type="component" value="Unassembled WGS sequence"/>
</dbReference>
<dbReference type="SUPFAM" id="SSF56112">
    <property type="entry name" value="Protein kinase-like (PK-like)"/>
    <property type="match status" value="1"/>
</dbReference>
<dbReference type="AlphaFoldDB" id="A0A918UQU2"/>
<gene>
    <name evidence="2" type="ORF">GCM10010387_20570</name>
</gene>
<accession>A0A918UQU2</accession>
<dbReference type="InterPro" id="IPR002575">
    <property type="entry name" value="Aminoglycoside_PTrfase"/>
</dbReference>
<reference evidence="2" key="2">
    <citation type="submission" date="2020-09" db="EMBL/GenBank/DDBJ databases">
        <authorList>
            <person name="Sun Q."/>
            <person name="Ohkuma M."/>
        </authorList>
    </citation>
    <scope>NUCLEOTIDE SEQUENCE</scope>
    <source>
        <strain evidence="2">JCM 4988</strain>
    </source>
</reference>
<evidence type="ECO:0000313" key="2">
    <source>
        <dbReference type="EMBL" id="GGZ27095.1"/>
    </source>
</evidence>
<comment type="caution">
    <text evidence="2">The sequence shown here is derived from an EMBL/GenBank/DDBJ whole genome shotgun (WGS) entry which is preliminary data.</text>
</comment>
<organism evidence="2 3">
    <name type="scientific">Streptomyces inusitatus</name>
    <dbReference type="NCBI Taxonomy" id="68221"/>
    <lineage>
        <taxon>Bacteria</taxon>
        <taxon>Bacillati</taxon>
        <taxon>Actinomycetota</taxon>
        <taxon>Actinomycetes</taxon>
        <taxon>Kitasatosporales</taxon>
        <taxon>Streptomycetaceae</taxon>
        <taxon>Streptomyces</taxon>
    </lineage>
</organism>